<comment type="caution">
    <text evidence="1">The sequence shown here is derived from an EMBL/GenBank/DDBJ whole genome shotgun (WGS) entry which is preliminary data.</text>
</comment>
<dbReference type="RefSeq" id="WP_116179376.1">
    <property type="nucleotide sequence ID" value="NZ_CP144375.1"/>
</dbReference>
<evidence type="ECO:0000313" key="1">
    <source>
        <dbReference type="EMBL" id="REH37244.1"/>
    </source>
</evidence>
<dbReference type="InterPro" id="IPR045649">
    <property type="entry name" value="DUF6400"/>
</dbReference>
<sequence>MDFFIDLEAEELRRRAEVIKAVGPDWDPAELLRGEMEAYRLLFSNLDPGQRAVYDQLVEAGVIPPYQD</sequence>
<dbReference type="OrthoDB" id="3854249at2"/>
<keyword evidence="2" id="KW-1185">Reference proteome</keyword>
<accession>A0A3E0H2H8</accession>
<protein>
    <submittedName>
        <fullName evidence="1">Uncharacterized protein</fullName>
    </submittedName>
</protein>
<gene>
    <name evidence="1" type="ORF">BCF44_115248</name>
</gene>
<evidence type="ECO:0000313" key="2">
    <source>
        <dbReference type="Proteomes" id="UP000256269"/>
    </source>
</evidence>
<dbReference type="Proteomes" id="UP000256269">
    <property type="component" value="Unassembled WGS sequence"/>
</dbReference>
<reference evidence="1 2" key="1">
    <citation type="submission" date="2018-08" db="EMBL/GenBank/DDBJ databases">
        <title>Genomic Encyclopedia of Archaeal and Bacterial Type Strains, Phase II (KMG-II): from individual species to whole genera.</title>
        <authorList>
            <person name="Goeker M."/>
        </authorList>
    </citation>
    <scope>NUCLEOTIDE SEQUENCE [LARGE SCALE GENOMIC DNA]</scope>
    <source>
        <strain evidence="1 2">DSM 45791</strain>
    </source>
</reference>
<name>A0A3E0H2H8_9PSEU</name>
<dbReference type="EMBL" id="QUNO01000015">
    <property type="protein sequence ID" value="REH37244.1"/>
    <property type="molecule type" value="Genomic_DNA"/>
</dbReference>
<dbReference type="Pfam" id="PF19938">
    <property type="entry name" value="DUF6400"/>
    <property type="match status" value="1"/>
</dbReference>
<organism evidence="1 2">
    <name type="scientific">Kutzneria buriramensis</name>
    <dbReference type="NCBI Taxonomy" id="1045776"/>
    <lineage>
        <taxon>Bacteria</taxon>
        <taxon>Bacillati</taxon>
        <taxon>Actinomycetota</taxon>
        <taxon>Actinomycetes</taxon>
        <taxon>Pseudonocardiales</taxon>
        <taxon>Pseudonocardiaceae</taxon>
        <taxon>Kutzneria</taxon>
    </lineage>
</organism>
<dbReference type="AlphaFoldDB" id="A0A3E0H2H8"/>
<proteinExistence type="predicted"/>